<feature type="transmembrane region" description="Helical" evidence="1">
    <location>
        <begin position="317"/>
        <end position="339"/>
    </location>
</feature>
<evidence type="ECO:0008006" key="4">
    <source>
        <dbReference type="Google" id="ProtNLM"/>
    </source>
</evidence>
<accession>A0A269PDE6</accession>
<dbReference type="InterPro" id="IPR012507">
    <property type="entry name" value="YibE_F"/>
</dbReference>
<feature type="transmembrane region" description="Helical" evidence="1">
    <location>
        <begin position="359"/>
        <end position="381"/>
    </location>
</feature>
<feature type="transmembrane region" description="Helical" evidence="1">
    <location>
        <begin position="255"/>
        <end position="276"/>
    </location>
</feature>
<protein>
    <recommendedName>
        <fullName evidence="4">YibE/F family protein</fullName>
    </recommendedName>
</protein>
<comment type="caution">
    <text evidence="2">The sequence shown here is derived from an EMBL/GenBank/DDBJ whole genome shotgun (WGS) entry which is preliminary data.</text>
</comment>
<dbReference type="Proteomes" id="UP000215771">
    <property type="component" value="Unassembled WGS sequence"/>
</dbReference>
<gene>
    <name evidence="2" type="ORF">CIG21_06470</name>
</gene>
<feature type="transmembrane region" description="Helical" evidence="1">
    <location>
        <begin position="140"/>
        <end position="157"/>
    </location>
</feature>
<dbReference type="Pfam" id="PF07907">
    <property type="entry name" value="YibE_F"/>
    <property type="match status" value="1"/>
</dbReference>
<dbReference type="AlphaFoldDB" id="A0A269PDE6"/>
<feature type="transmembrane region" description="Helical" evidence="1">
    <location>
        <begin position="188"/>
        <end position="207"/>
    </location>
</feature>
<name>A0A269PDE6_9CORY</name>
<sequence>MARHASQSSPSPLRTARGVLATFLAIAGVVTVAGLALLWPGGKHPEVLPGFEQTQTSTAETVKATVIEHSVAPCGGVATPNHPECDFLRVELESGGTTTIEAAQQPGTPELSVGDRVVLSVHHNPKTSYSFLDMDRSVPLGLWLALTLLVVVAVGAWRGLRAIFGLLCTLLVIFGFLVPGLLLGYSPVGLSLVTGAAVLFPVIFVVHGRNWKSASALAGTLTALGLAALAAHLAIDTTQLRGLADENNLLIHMYLPQVQVPGIMLAGFIIGALGMLNDATIAQASTVQELYETSPDARPRAVFASAMKVGHDHIASMVYTLVLAYMGAALPLSMLLQVADRPLTQVLTSDVVATEIMRSSIGAIALVLAVPITTAIAAWTIRAPQPTP</sequence>
<keyword evidence="1" id="KW-1133">Transmembrane helix</keyword>
<organism evidence="2 3">
    <name type="scientific">Corynebacterium hadale</name>
    <dbReference type="NCBI Taxonomy" id="2026255"/>
    <lineage>
        <taxon>Bacteria</taxon>
        <taxon>Bacillati</taxon>
        <taxon>Actinomycetota</taxon>
        <taxon>Actinomycetes</taxon>
        <taxon>Mycobacteriales</taxon>
        <taxon>Corynebacteriaceae</taxon>
        <taxon>Corynebacterium</taxon>
    </lineage>
</organism>
<dbReference type="PANTHER" id="PTHR41771">
    <property type="entry name" value="MEMBRANE PROTEIN-RELATED"/>
    <property type="match status" value="1"/>
</dbReference>
<keyword evidence="1" id="KW-0472">Membrane</keyword>
<feature type="transmembrane region" description="Helical" evidence="1">
    <location>
        <begin position="214"/>
        <end position="235"/>
    </location>
</feature>
<dbReference type="PANTHER" id="PTHR41771:SF1">
    <property type="entry name" value="MEMBRANE PROTEIN"/>
    <property type="match status" value="1"/>
</dbReference>
<feature type="transmembrane region" description="Helical" evidence="1">
    <location>
        <begin position="164"/>
        <end position="182"/>
    </location>
</feature>
<proteinExistence type="predicted"/>
<evidence type="ECO:0000256" key="1">
    <source>
        <dbReference type="SAM" id="Phobius"/>
    </source>
</evidence>
<reference evidence="2 3" key="1">
    <citation type="submission" date="2017-08" db="EMBL/GenBank/DDBJ databases">
        <authorList>
            <person name="de Groot N.N."/>
        </authorList>
    </citation>
    <scope>NUCLEOTIDE SEQUENCE [LARGE SCALE GENOMIC DNA]</scope>
    <source>
        <strain evidence="2 3">NBT06-6</strain>
    </source>
</reference>
<feature type="transmembrane region" description="Helical" evidence="1">
    <location>
        <begin position="20"/>
        <end position="39"/>
    </location>
</feature>
<keyword evidence="1" id="KW-0812">Transmembrane</keyword>
<evidence type="ECO:0000313" key="2">
    <source>
        <dbReference type="EMBL" id="PAJ70066.1"/>
    </source>
</evidence>
<dbReference type="EMBL" id="NQMQ01000011">
    <property type="protein sequence ID" value="PAJ70066.1"/>
    <property type="molecule type" value="Genomic_DNA"/>
</dbReference>
<evidence type="ECO:0000313" key="3">
    <source>
        <dbReference type="Proteomes" id="UP000215771"/>
    </source>
</evidence>
<dbReference type="RefSeq" id="WP_095277121.1">
    <property type="nucleotide sequence ID" value="NZ_CP047655.1"/>
</dbReference>